<organism evidence="3 4">
    <name type="scientific">Abeliophyllum distichum</name>
    <dbReference type="NCBI Taxonomy" id="126358"/>
    <lineage>
        <taxon>Eukaryota</taxon>
        <taxon>Viridiplantae</taxon>
        <taxon>Streptophyta</taxon>
        <taxon>Embryophyta</taxon>
        <taxon>Tracheophyta</taxon>
        <taxon>Spermatophyta</taxon>
        <taxon>Magnoliopsida</taxon>
        <taxon>eudicotyledons</taxon>
        <taxon>Gunneridae</taxon>
        <taxon>Pentapetalae</taxon>
        <taxon>asterids</taxon>
        <taxon>lamiids</taxon>
        <taxon>Lamiales</taxon>
        <taxon>Oleaceae</taxon>
        <taxon>Forsythieae</taxon>
        <taxon>Abeliophyllum</taxon>
    </lineage>
</organism>
<evidence type="ECO:0000259" key="2">
    <source>
        <dbReference type="Pfam" id="PF07727"/>
    </source>
</evidence>
<name>A0ABD1PQI3_9LAMI</name>
<sequence length="299" mass="34132">MSSHETIYHPPVDTTPPDATLPEEPLSSGHEHLIPDDANHYPYKLSEEIGEPKNISRNNETQQDQNVEIDEQISEQRNEVPIEHPMITRGKAGVFKPKVYAGQAAEYIEKSGESEPLSVEEAMSNIKWKNAMKDEFDALVKNKTWKLVSHSPNMKVIGNKWVYRIKYSSEGKVQRFKARLVAKGFLQTAGVDFNKTFSPVIKAATLRIILTLAMAKDWEIRQIDINNAFLNRNLEETVYMEQPDGFIDKANPTFVCKLEKALYGLRQAPRACYEKLSSTLIKWKFKQSKADNSFLLLCK</sequence>
<evidence type="ECO:0000256" key="1">
    <source>
        <dbReference type="SAM" id="MobiDB-lite"/>
    </source>
</evidence>
<comment type="caution">
    <text evidence="3">The sequence shown here is derived from an EMBL/GenBank/DDBJ whole genome shotgun (WGS) entry which is preliminary data.</text>
</comment>
<feature type="compositionally biased region" description="Basic and acidic residues" evidence="1">
    <location>
        <begin position="29"/>
        <end position="39"/>
    </location>
</feature>
<dbReference type="SUPFAM" id="SSF56672">
    <property type="entry name" value="DNA/RNA polymerases"/>
    <property type="match status" value="1"/>
</dbReference>
<feature type="region of interest" description="Disordered" evidence="1">
    <location>
        <begin position="1"/>
        <end position="39"/>
    </location>
</feature>
<dbReference type="InterPro" id="IPR043502">
    <property type="entry name" value="DNA/RNA_pol_sf"/>
</dbReference>
<accession>A0ABD1PQI3</accession>
<dbReference type="Proteomes" id="UP001604336">
    <property type="component" value="Unassembled WGS sequence"/>
</dbReference>
<dbReference type="Pfam" id="PF07727">
    <property type="entry name" value="RVT_2"/>
    <property type="match status" value="1"/>
</dbReference>
<dbReference type="EMBL" id="JBFOLK010000013">
    <property type="protein sequence ID" value="KAL2466168.1"/>
    <property type="molecule type" value="Genomic_DNA"/>
</dbReference>
<gene>
    <name evidence="3" type="ORF">Adt_42019</name>
</gene>
<reference evidence="4" key="1">
    <citation type="submission" date="2024-07" db="EMBL/GenBank/DDBJ databases">
        <title>Two chromosome-level genome assemblies of Korean endemic species Abeliophyllum distichum and Forsythia ovata (Oleaceae).</title>
        <authorList>
            <person name="Jang H."/>
        </authorList>
    </citation>
    <scope>NUCLEOTIDE SEQUENCE [LARGE SCALE GENOMIC DNA]</scope>
</reference>
<evidence type="ECO:0000313" key="4">
    <source>
        <dbReference type="Proteomes" id="UP001604336"/>
    </source>
</evidence>
<proteinExistence type="predicted"/>
<dbReference type="InterPro" id="IPR013103">
    <property type="entry name" value="RVT_2"/>
</dbReference>
<keyword evidence="4" id="KW-1185">Reference proteome</keyword>
<evidence type="ECO:0000313" key="3">
    <source>
        <dbReference type="EMBL" id="KAL2466168.1"/>
    </source>
</evidence>
<dbReference type="AlphaFoldDB" id="A0ABD1PQI3"/>
<protein>
    <submittedName>
        <fullName evidence="3">Cysteine-rich RLK (RECEPTOR-like protein kinase) 8</fullName>
    </submittedName>
</protein>
<feature type="domain" description="Reverse transcriptase Ty1/copia-type" evidence="2">
    <location>
        <begin position="142"/>
        <end position="292"/>
    </location>
</feature>